<accession>A0A0E9UKE7</accession>
<organism evidence="1">
    <name type="scientific">Anguilla anguilla</name>
    <name type="common">European freshwater eel</name>
    <name type="synonym">Muraena anguilla</name>
    <dbReference type="NCBI Taxonomy" id="7936"/>
    <lineage>
        <taxon>Eukaryota</taxon>
        <taxon>Metazoa</taxon>
        <taxon>Chordata</taxon>
        <taxon>Craniata</taxon>
        <taxon>Vertebrata</taxon>
        <taxon>Euteleostomi</taxon>
        <taxon>Actinopterygii</taxon>
        <taxon>Neopterygii</taxon>
        <taxon>Teleostei</taxon>
        <taxon>Anguilliformes</taxon>
        <taxon>Anguillidae</taxon>
        <taxon>Anguilla</taxon>
    </lineage>
</organism>
<sequence length="25" mass="2960">MNFPPLRDTFTHILETTSTPFTKQH</sequence>
<evidence type="ECO:0000313" key="1">
    <source>
        <dbReference type="EMBL" id="JAH66309.1"/>
    </source>
</evidence>
<reference evidence="1" key="1">
    <citation type="submission" date="2014-11" db="EMBL/GenBank/DDBJ databases">
        <authorList>
            <person name="Amaro Gonzalez C."/>
        </authorList>
    </citation>
    <scope>NUCLEOTIDE SEQUENCE</scope>
</reference>
<dbReference type="AlphaFoldDB" id="A0A0E9UKE7"/>
<dbReference type="EMBL" id="GBXM01042268">
    <property type="protein sequence ID" value="JAH66309.1"/>
    <property type="molecule type" value="Transcribed_RNA"/>
</dbReference>
<protein>
    <submittedName>
        <fullName evidence="1">Uncharacterized protein</fullName>
    </submittedName>
</protein>
<proteinExistence type="predicted"/>
<reference evidence="1" key="2">
    <citation type="journal article" date="2015" name="Fish Shellfish Immunol.">
        <title>Early steps in the European eel (Anguilla anguilla)-Vibrio vulnificus interaction in the gills: Role of the RtxA13 toxin.</title>
        <authorList>
            <person name="Callol A."/>
            <person name="Pajuelo D."/>
            <person name="Ebbesson L."/>
            <person name="Teles M."/>
            <person name="MacKenzie S."/>
            <person name="Amaro C."/>
        </authorList>
    </citation>
    <scope>NUCLEOTIDE SEQUENCE</scope>
</reference>
<name>A0A0E9UKE7_ANGAN</name>